<proteinExistence type="predicted"/>
<dbReference type="Proteomes" id="UP000828390">
    <property type="component" value="Unassembled WGS sequence"/>
</dbReference>
<dbReference type="EMBL" id="JAIWYP010000002">
    <property type="protein sequence ID" value="KAH3860462.1"/>
    <property type="molecule type" value="Genomic_DNA"/>
</dbReference>
<reference evidence="1" key="1">
    <citation type="journal article" date="2019" name="bioRxiv">
        <title>The Genome of the Zebra Mussel, Dreissena polymorpha: A Resource for Invasive Species Research.</title>
        <authorList>
            <person name="McCartney M.A."/>
            <person name="Auch B."/>
            <person name="Kono T."/>
            <person name="Mallez S."/>
            <person name="Zhang Y."/>
            <person name="Obille A."/>
            <person name="Becker A."/>
            <person name="Abrahante J.E."/>
            <person name="Garbe J."/>
            <person name="Badalamenti J.P."/>
            <person name="Herman A."/>
            <person name="Mangelson H."/>
            <person name="Liachko I."/>
            <person name="Sullivan S."/>
            <person name="Sone E.D."/>
            <person name="Koren S."/>
            <person name="Silverstein K.A.T."/>
            <person name="Beckman K.B."/>
            <person name="Gohl D.M."/>
        </authorList>
    </citation>
    <scope>NUCLEOTIDE SEQUENCE</scope>
    <source>
        <strain evidence="1">Duluth1</strain>
        <tissue evidence="1">Whole animal</tissue>
    </source>
</reference>
<accession>A0A9D4RBB6</accession>
<feature type="non-terminal residue" evidence="1">
    <location>
        <position position="1"/>
    </location>
</feature>
<sequence>IYQYPMQFKVEEIGLTGGSRQTDKEIKSLLIKQLTDILNTSLALGGKVKFPVELLLDGFHHLPNGNITLNVTVILSMMSNDSVLQAVFERSNLSQRTIVAGTILVISLSKTDSQNLDMLCLN</sequence>
<name>A0A9D4RBB6_DREPO</name>
<organism evidence="1 2">
    <name type="scientific">Dreissena polymorpha</name>
    <name type="common">Zebra mussel</name>
    <name type="synonym">Mytilus polymorpha</name>
    <dbReference type="NCBI Taxonomy" id="45954"/>
    <lineage>
        <taxon>Eukaryota</taxon>
        <taxon>Metazoa</taxon>
        <taxon>Spiralia</taxon>
        <taxon>Lophotrochozoa</taxon>
        <taxon>Mollusca</taxon>
        <taxon>Bivalvia</taxon>
        <taxon>Autobranchia</taxon>
        <taxon>Heteroconchia</taxon>
        <taxon>Euheterodonta</taxon>
        <taxon>Imparidentia</taxon>
        <taxon>Neoheterodontei</taxon>
        <taxon>Myida</taxon>
        <taxon>Dreissenoidea</taxon>
        <taxon>Dreissenidae</taxon>
        <taxon>Dreissena</taxon>
    </lineage>
</organism>
<reference evidence="1" key="2">
    <citation type="submission" date="2020-11" db="EMBL/GenBank/DDBJ databases">
        <authorList>
            <person name="McCartney M.A."/>
            <person name="Auch B."/>
            <person name="Kono T."/>
            <person name="Mallez S."/>
            <person name="Becker A."/>
            <person name="Gohl D.M."/>
            <person name="Silverstein K.A.T."/>
            <person name="Koren S."/>
            <person name="Bechman K.B."/>
            <person name="Herman A."/>
            <person name="Abrahante J.E."/>
            <person name="Garbe J."/>
        </authorList>
    </citation>
    <scope>NUCLEOTIDE SEQUENCE</scope>
    <source>
        <strain evidence="1">Duluth1</strain>
        <tissue evidence="1">Whole animal</tissue>
    </source>
</reference>
<evidence type="ECO:0000313" key="1">
    <source>
        <dbReference type="EMBL" id="KAH3860462.1"/>
    </source>
</evidence>
<dbReference type="AlphaFoldDB" id="A0A9D4RBB6"/>
<comment type="caution">
    <text evidence="1">The sequence shown here is derived from an EMBL/GenBank/DDBJ whole genome shotgun (WGS) entry which is preliminary data.</text>
</comment>
<protein>
    <submittedName>
        <fullName evidence="1">Uncharacterized protein</fullName>
    </submittedName>
</protein>
<evidence type="ECO:0000313" key="2">
    <source>
        <dbReference type="Proteomes" id="UP000828390"/>
    </source>
</evidence>
<keyword evidence="2" id="KW-1185">Reference proteome</keyword>
<gene>
    <name evidence="1" type="ORF">DPMN_023362</name>
</gene>